<feature type="compositionally biased region" description="Polar residues" evidence="10">
    <location>
        <begin position="970"/>
        <end position="1002"/>
    </location>
</feature>
<dbReference type="OrthoDB" id="2281547at2759"/>
<keyword evidence="4 9" id="KW-0805">Transcription regulation</keyword>
<feature type="compositionally biased region" description="Gly residues" evidence="10">
    <location>
        <begin position="1111"/>
        <end position="1122"/>
    </location>
</feature>
<feature type="compositionally biased region" description="Polar residues" evidence="10">
    <location>
        <begin position="1289"/>
        <end position="1305"/>
    </location>
</feature>
<feature type="compositionally biased region" description="Polar residues" evidence="10">
    <location>
        <begin position="733"/>
        <end position="745"/>
    </location>
</feature>
<evidence type="ECO:0000256" key="3">
    <source>
        <dbReference type="ARBA" id="ARBA00020612"/>
    </source>
</evidence>
<dbReference type="CTD" id="5469"/>
<feature type="compositionally biased region" description="Low complexity" evidence="10">
    <location>
        <begin position="1523"/>
        <end position="1551"/>
    </location>
</feature>
<name>A0A3Q3B2K3_KRYMA</name>
<feature type="compositionally biased region" description="Basic and acidic residues" evidence="10">
    <location>
        <begin position="1719"/>
        <end position="1741"/>
    </location>
</feature>
<feature type="domain" description="Mediator complex subunit Med1" evidence="11">
    <location>
        <begin position="92"/>
        <end position="461"/>
    </location>
</feature>
<feature type="region of interest" description="Disordered" evidence="10">
    <location>
        <begin position="679"/>
        <end position="713"/>
    </location>
</feature>
<feature type="compositionally biased region" description="Low complexity" evidence="10">
    <location>
        <begin position="1347"/>
        <end position="1362"/>
    </location>
</feature>
<feature type="compositionally biased region" description="Gly residues" evidence="10">
    <location>
        <begin position="912"/>
        <end position="921"/>
    </location>
</feature>
<dbReference type="PANTHER" id="PTHR12881:SF13">
    <property type="entry name" value="MEDIATOR OF RNA POLYMERASE II TRANSCRIPTION SUBUNIT 1"/>
    <property type="match status" value="1"/>
</dbReference>
<dbReference type="GeneTree" id="ENSGT00660000095569"/>
<feature type="compositionally biased region" description="Low complexity" evidence="10">
    <location>
        <begin position="1210"/>
        <end position="1251"/>
    </location>
</feature>
<keyword evidence="13" id="KW-1185">Reference proteome</keyword>
<dbReference type="GO" id="GO:0016592">
    <property type="term" value="C:mediator complex"/>
    <property type="evidence" value="ECO:0007669"/>
    <property type="project" value="InterPro"/>
</dbReference>
<dbReference type="GO" id="GO:0045944">
    <property type="term" value="P:positive regulation of transcription by RNA polymerase II"/>
    <property type="evidence" value="ECO:0007669"/>
    <property type="project" value="UniProtKB-ARBA"/>
</dbReference>
<feature type="compositionally biased region" description="Basic and acidic residues" evidence="10">
    <location>
        <begin position="1553"/>
        <end position="1565"/>
    </location>
</feature>
<dbReference type="GO" id="GO:0003712">
    <property type="term" value="F:transcription coregulator activity"/>
    <property type="evidence" value="ECO:0007669"/>
    <property type="project" value="InterPro"/>
</dbReference>
<protein>
    <recommendedName>
        <fullName evidence="3 9">Mediator of RNA polymerase II transcription subunit 1</fullName>
    </recommendedName>
    <alternativeName>
        <fullName evidence="8 9">Mediator complex subunit 1</fullName>
    </alternativeName>
</protein>
<reference evidence="12" key="1">
    <citation type="submission" date="2025-08" db="UniProtKB">
        <authorList>
            <consortium name="Ensembl"/>
        </authorList>
    </citation>
    <scope>IDENTIFICATION</scope>
</reference>
<feature type="compositionally biased region" description="Polar residues" evidence="10">
    <location>
        <begin position="824"/>
        <end position="844"/>
    </location>
</feature>
<dbReference type="STRING" id="37003.ENSKMAP00000023121"/>
<feature type="compositionally biased region" description="Polar residues" evidence="10">
    <location>
        <begin position="679"/>
        <end position="688"/>
    </location>
</feature>
<feature type="compositionally biased region" description="Polar residues" evidence="10">
    <location>
        <begin position="1015"/>
        <end position="1038"/>
    </location>
</feature>
<evidence type="ECO:0000256" key="8">
    <source>
        <dbReference type="ARBA" id="ARBA00031254"/>
    </source>
</evidence>
<dbReference type="OMA" id="LFEAQPT"/>
<dbReference type="RefSeq" id="XP_017294332.1">
    <property type="nucleotide sequence ID" value="XM_017438843.3"/>
</dbReference>
<evidence type="ECO:0000256" key="7">
    <source>
        <dbReference type="ARBA" id="ARBA00023242"/>
    </source>
</evidence>
<comment type="similarity">
    <text evidence="2 9">Belongs to the Mediator complex subunit 1 family.</text>
</comment>
<dbReference type="GO" id="GO:0097067">
    <property type="term" value="P:cellular response to thyroid hormone stimulus"/>
    <property type="evidence" value="ECO:0007669"/>
    <property type="project" value="TreeGrafter"/>
</dbReference>
<evidence type="ECO:0000313" key="13">
    <source>
        <dbReference type="Proteomes" id="UP000264800"/>
    </source>
</evidence>
<dbReference type="KEGG" id="kmr:108249443"/>
<sequence length="1802" mass="186530">MATGPGVSLQTGSPARELSISVQQGGNQTLGDRVKSEDVTEAEKQTRMAALLEKLHAKHNASRPWQETCKVVRQAMEKRGVMNAAGHQLLLNCLETLQRALKVSSLSSMTDRLESIARQNMLGSHLSPSGTECYITSDMFYVEVQLDTSGQLVDVKVAHQGENPTSCPELIQHLREKNFEEFSKHLKGLVDLYRLPGDNKLKTKMYIALQSLELDLTKMMHMFRLATNANTVETILHGNVGLLTARSGGHLVSLQCYVSPYDIFEVETGSQLNLTDNNVPCSLGISVSVTIEGTSAVYKLPIAPLITGSHPVDNKGTPSFSNVTNSNCVDLPACFFLKMNRPMPFSLSFIQKISSATSIPVFETSPSLSLLYQLIVQSQLQLLEDSSSVPPALHNMHFYSILPDQHHCYFLNGDAPVQDGHSLQGAMVSKIPFRHPAQVPLLLDIIRHQAAYNSLIGSCVKRTSVKEDSAGLLQFEVCPLTDSSFSVSFQHPVNESIVCVVMEVIDSRQVICKLYKGSSDALICTDEFITKVVQRCMSIPVTMRAIRRKAETIQADTPALSLIAQTVETMVKNNPPPSGSSPYNITTGDGANPMGLTGITGGNTPTGGGPPGGPNFPGPISTLFGISRAERQAQGVECVPPGVMAGQQQLQQQQQSQGHTDDYNKVTQNPILTSLLQITGNVGSSPSSQNAPQPHQTPPPTSSPASNTKNHPMLMNLLKDNPAQDFAALYSSSPLERQNSSSGSPRTDGMGGSCPGGNAKGKKKRPRGPEKSGVLPGAGAGGGLGMKSQQAMSQHHSVTHEDDFHRELLSMDVDASQNSIFDVNLTSDGLETPHSITPAPSQCGTPPPGSSMPYPQSHVQSQQQQPPGTIPPRMVRLPSSDSIGPDITEILQDLPEQTGKGSSGSHGQHPIGSGGEDGGPLGTPIRDSSSSGQGSAVFDSADIFNSNSNENPFPDAADLIAEATATAATPNSDSSSTNFFPDTSDFNPDLLSQSYFDESSPSADGDIDLVKGFEGSSQQNTPSGTPQNPTPHGQSTPEASLKDPFDMGIVYGGNSGGGKPLLGQAPDLGDTHGGGSQSPLIMGLGATCTDFKNAEPKVKQQGLMRPKDENGGSGGSSSGIGMGSSSTESKQVKRSRTPSSEGKSKDKPPKRKKLDPDGKSPSHSSGGRPYTPPSGGSGSGGSMSGGGSKSPGSSGRSQTPPGGATPPIPKITIQIQRGTINGGKTSSHSGYTSSSSATSSTGGAGGASSSSKSHHSHSSSSGKIKSKEGSMSQGNSSKPGVGGGPPQLKGSSQGMGVSKPGSSPINKLGLSGPGGTGGGMGSGNKIKPQGGKPPGSLMNPNIKPNISPSHSRSSSSGDKLSSPMKMQQSQVPGTPPSSKAKSPIGSGGGSSGGSKSSSGGNIGSQKPVGGSSSSGSASSSSSSSSSSGSMSFSGGSQSQYGNSGGGGGGTGGGSGSEGSGGGGGSGGGPGQNNANNPNAKGKSPSRNKKPSLTAVIDKLKSVGGGGVGEDGCEVGPPVGGAGPASTPGVPGNVPSGPSNMGSSKHTSSSQSGEYKREKSDKEAKSKVMVSGGGSGDKKLMESKTGGVGGATLAKIIISKPDSGSPSIKAKVTLQKTGEGSGESMRPQISSLKASPLFSGSTPKHDRSSPSHSRSPGYTPLNHDSESESGSSSVAEKSHQNSPSSDNDQTMRPIPPQDYMSSIPLSSGEKHKKHKKEKKKLKEKERERDRDRERDREKEKKKSSMSMGSSSHSIKTDSWSRSPISASESSLSMLSSDRPSRSSPIYMRNEDDDLMDSALTGNL</sequence>
<dbReference type="GO" id="GO:0046966">
    <property type="term" value="F:nuclear thyroid hormone receptor binding"/>
    <property type="evidence" value="ECO:0007669"/>
    <property type="project" value="TreeGrafter"/>
</dbReference>
<feature type="compositionally biased region" description="Polar residues" evidence="10">
    <location>
        <begin position="1679"/>
        <end position="1689"/>
    </location>
</feature>
<feature type="compositionally biased region" description="Low complexity" evidence="10">
    <location>
        <begin position="1743"/>
        <end position="1783"/>
    </location>
</feature>
<feature type="compositionally biased region" description="Gly residues" evidence="10">
    <location>
        <begin position="749"/>
        <end position="759"/>
    </location>
</feature>
<feature type="compositionally biased region" description="Gly residues" evidence="10">
    <location>
        <begin position="776"/>
        <end position="785"/>
    </location>
</feature>
<dbReference type="InterPro" id="IPR051999">
    <property type="entry name" value="Mediator_complex_subunit_1"/>
</dbReference>
<evidence type="ECO:0000256" key="9">
    <source>
        <dbReference type="RuleBase" id="RU364059"/>
    </source>
</evidence>
<keyword evidence="5 9" id="KW-0010">Activator</keyword>
<organism evidence="12 13">
    <name type="scientific">Kryptolebias marmoratus</name>
    <name type="common">Mangrove killifish</name>
    <name type="synonym">Rivulus marmoratus</name>
    <dbReference type="NCBI Taxonomy" id="37003"/>
    <lineage>
        <taxon>Eukaryota</taxon>
        <taxon>Metazoa</taxon>
        <taxon>Chordata</taxon>
        <taxon>Craniata</taxon>
        <taxon>Vertebrata</taxon>
        <taxon>Euteleostomi</taxon>
        <taxon>Actinopterygii</taxon>
        <taxon>Neopterygii</taxon>
        <taxon>Teleostei</taxon>
        <taxon>Neoteleostei</taxon>
        <taxon>Acanthomorphata</taxon>
        <taxon>Ovalentaria</taxon>
        <taxon>Atherinomorphae</taxon>
        <taxon>Cyprinodontiformes</taxon>
        <taxon>Rivulidae</taxon>
        <taxon>Kryptolebias</taxon>
    </lineage>
</organism>
<dbReference type="InterPro" id="IPR019680">
    <property type="entry name" value="Mediator_Med1"/>
</dbReference>
<accession>A0A3Q3B2K3</accession>
<evidence type="ECO:0000259" key="11">
    <source>
        <dbReference type="Pfam" id="PF10744"/>
    </source>
</evidence>
<keyword evidence="6 9" id="KW-0804">Transcription</keyword>
<dbReference type="Ensembl" id="ENSKMAT00000023416.1">
    <property type="protein sequence ID" value="ENSKMAP00000023121.1"/>
    <property type="gene ID" value="ENSKMAG00000017137.1"/>
</dbReference>
<feature type="compositionally biased region" description="Low complexity" evidence="10">
    <location>
        <begin position="956"/>
        <end position="969"/>
    </location>
</feature>
<dbReference type="GO" id="GO:0042974">
    <property type="term" value="F:nuclear retinoic acid receptor binding"/>
    <property type="evidence" value="ECO:0007669"/>
    <property type="project" value="TreeGrafter"/>
</dbReference>
<dbReference type="GO" id="GO:0042809">
    <property type="term" value="F:nuclear vitamin D receptor binding"/>
    <property type="evidence" value="ECO:0007669"/>
    <property type="project" value="TreeGrafter"/>
</dbReference>
<feature type="compositionally biased region" description="Low complexity" evidence="10">
    <location>
        <begin position="853"/>
        <end position="867"/>
    </location>
</feature>
<feature type="compositionally biased region" description="Polar residues" evidence="10">
    <location>
        <begin position="787"/>
        <end position="796"/>
    </location>
</feature>
<dbReference type="Proteomes" id="UP000264800">
    <property type="component" value="Unplaced"/>
</dbReference>
<dbReference type="GeneID" id="108249443"/>
<keyword evidence="7 9" id="KW-0539">Nucleus</keyword>
<feature type="compositionally biased region" description="Gly residues" evidence="10">
    <location>
        <begin position="1050"/>
        <end position="1060"/>
    </location>
</feature>
<feature type="compositionally biased region" description="Basic residues" evidence="10">
    <location>
        <begin position="1709"/>
        <end position="1718"/>
    </location>
</feature>
<comment type="subcellular location">
    <subcellularLocation>
        <location evidence="1 9">Nucleus</location>
    </subcellularLocation>
</comment>
<evidence type="ECO:0000256" key="6">
    <source>
        <dbReference type="ARBA" id="ARBA00023163"/>
    </source>
</evidence>
<evidence type="ECO:0000256" key="5">
    <source>
        <dbReference type="ARBA" id="ARBA00023159"/>
    </source>
</evidence>
<feature type="compositionally biased region" description="Gly residues" evidence="10">
    <location>
        <begin position="1175"/>
        <end position="1189"/>
    </location>
</feature>
<feature type="compositionally biased region" description="Gly residues" evidence="10">
    <location>
        <begin position="1311"/>
        <end position="1322"/>
    </location>
</feature>
<evidence type="ECO:0000256" key="2">
    <source>
        <dbReference type="ARBA" id="ARBA00006210"/>
    </source>
</evidence>
<evidence type="ECO:0000256" key="10">
    <source>
        <dbReference type="SAM" id="MobiDB-lite"/>
    </source>
</evidence>
<feature type="compositionally biased region" description="Low complexity" evidence="10">
    <location>
        <begin position="1409"/>
        <end position="1441"/>
    </location>
</feature>
<feature type="region of interest" description="Disordered" evidence="10">
    <location>
        <begin position="824"/>
        <end position="1802"/>
    </location>
</feature>
<dbReference type="PANTHER" id="PTHR12881">
    <property type="entry name" value="MEDIATOR OF RNA POLYMERASE II TRANSCRIPTION SUBUNIT 1"/>
    <property type="match status" value="1"/>
</dbReference>
<dbReference type="Pfam" id="PF10744">
    <property type="entry name" value="Med1"/>
    <property type="match status" value="1"/>
</dbReference>
<reference evidence="12" key="2">
    <citation type="submission" date="2025-09" db="UniProtKB">
        <authorList>
            <consortium name="Ensembl"/>
        </authorList>
    </citation>
    <scope>IDENTIFICATION</scope>
</reference>
<feature type="compositionally biased region" description="Polar residues" evidence="10">
    <location>
        <begin position="1626"/>
        <end position="1641"/>
    </location>
</feature>
<evidence type="ECO:0000256" key="1">
    <source>
        <dbReference type="ARBA" id="ARBA00004123"/>
    </source>
</evidence>
<feature type="compositionally biased region" description="Gly residues" evidence="10">
    <location>
        <begin position="1442"/>
        <end position="1470"/>
    </location>
</feature>
<evidence type="ECO:0000256" key="4">
    <source>
        <dbReference type="ARBA" id="ARBA00023015"/>
    </source>
</evidence>
<feature type="region of interest" description="Disordered" evidence="10">
    <location>
        <begin position="733"/>
        <end position="805"/>
    </location>
</feature>
<comment type="function">
    <text evidence="9">Component of the Mediator complex, a coactivator involved in the regulated transcription of nearly all RNA polymerase II-dependent genes. Mediator functions as a bridge to convey information from gene-specific regulatory proteins to the basal RNA polymerase II transcription machinery. Mediator is recruited to promoters by direct interactions with regulatory proteins and serves as a scaffold for the assembly of a functional preinitiation complex with RNA polymerase II and the general transcription factors.</text>
</comment>
<proteinExistence type="inferred from homology"/>
<evidence type="ECO:0000313" key="12">
    <source>
        <dbReference type="Ensembl" id="ENSKMAP00000023121.1"/>
    </source>
</evidence>